<dbReference type="AlphaFoldDB" id="A0AAN8WZI5"/>
<evidence type="ECO:0008006" key="3">
    <source>
        <dbReference type="Google" id="ProtNLM"/>
    </source>
</evidence>
<gene>
    <name evidence="1" type="ORF">SK128_015661</name>
</gene>
<reference evidence="1 2" key="1">
    <citation type="submission" date="2023-11" db="EMBL/GenBank/DDBJ databases">
        <title>Halocaridina rubra genome assembly.</title>
        <authorList>
            <person name="Smith C."/>
        </authorList>
    </citation>
    <scope>NUCLEOTIDE SEQUENCE [LARGE SCALE GENOMIC DNA]</scope>
    <source>
        <strain evidence="1">EP-1</strain>
        <tissue evidence="1">Whole</tissue>
    </source>
</reference>
<keyword evidence="2" id="KW-1185">Reference proteome</keyword>
<organism evidence="1 2">
    <name type="scientific">Halocaridina rubra</name>
    <name type="common">Hawaiian red shrimp</name>
    <dbReference type="NCBI Taxonomy" id="373956"/>
    <lineage>
        <taxon>Eukaryota</taxon>
        <taxon>Metazoa</taxon>
        <taxon>Ecdysozoa</taxon>
        <taxon>Arthropoda</taxon>
        <taxon>Crustacea</taxon>
        <taxon>Multicrustacea</taxon>
        <taxon>Malacostraca</taxon>
        <taxon>Eumalacostraca</taxon>
        <taxon>Eucarida</taxon>
        <taxon>Decapoda</taxon>
        <taxon>Pleocyemata</taxon>
        <taxon>Caridea</taxon>
        <taxon>Atyoidea</taxon>
        <taxon>Atyidae</taxon>
        <taxon>Halocaridina</taxon>
    </lineage>
</organism>
<evidence type="ECO:0000313" key="1">
    <source>
        <dbReference type="EMBL" id="KAK7070109.1"/>
    </source>
</evidence>
<name>A0AAN8WZI5_HALRR</name>
<comment type="caution">
    <text evidence="1">The sequence shown here is derived from an EMBL/GenBank/DDBJ whole genome shotgun (WGS) entry which is preliminary data.</text>
</comment>
<dbReference type="SUPFAM" id="SSF56219">
    <property type="entry name" value="DNase I-like"/>
    <property type="match status" value="1"/>
</dbReference>
<dbReference type="Proteomes" id="UP001381693">
    <property type="component" value="Unassembled WGS sequence"/>
</dbReference>
<proteinExistence type="predicted"/>
<evidence type="ECO:0000313" key="2">
    <source>
        <dbReference type="Proteomes" id="UP001381693"/>
    </source>
</evidence>
<accession>A0AAN8WZI5</accession>
<sequence>MPRSDDIHDCLFCAKSVVVGDLNARHRSFGSPLRNQNSNGFTLYDITDAYENVEMLGNGQPTQVRGGRLDYAILFNMNELEASADILYELLSYYFALKVKLGVDKVCIPSARSRYKLKNDQHRELISKVSEWYKDYKHAVHDENQFYEDLLKIIDFILVQAGGVSQSTYFADKQVKGWNTLLGKAHSLWSKDPNDTSSQSAMLQIAECTNE</sequence>
<protein>
    <recommendedName>
        <fullName evidence="3">Endonuclease/exonuclease/phosphatase domain-containing protein</fullName>
    </recommendedName>
</protein>
<dbReference type="InterPro" id="IPR036691">
    <property type="entry name" value="Endo/exonu/phosph_ase_sf"/>
</dbReference>
<dbReference type="EMBL" id="JAXCGZ010015540">
    <property type="protein sequence ID" value="KAK7070109.1"/>
    <property type="molecule type" value="Genomic_DNA"/>
</dbReference>
<feature type="non-terminal residue" evidence="1">
    <location>
        <position position="211"/>
    </location>
</feature>